<dbReference type="EMBL" id="NHYD01000972">
    <property type="protein sequence ID" value="PPQ92776.1"/>
    <property type="molecule type" value="Genomic_DNA"/>
</dbReference>
<protein>
    <submittedName>
        <fullName evidence="2">Uncharacterized protein</fullName>
    </submittedName>
</protein>
<proteinExistence type="predicted"/>
<evidence type="ECO:0000313" key="3">
    <source>
        <dbReference type="Proteomes" id="UP000283269"/>
    </source>
</evidence>
<accession>A0A409XQ01</accession>
<organism evidence="2 3">
    <name type="scientific">Psilocybe cyanescens</name>
    <dbReference type="NCBI Taxonomy" id="93625"/>
    <lineage>
        <taxon>Eukaryota</taxon>
        <taxon>Fungi</taxon>
        <taxon>Dikarya</taxon>
        <taxon>Basidiomycota</taxon>
        <taxon>Agaricomycotina</taxon>
        <taxon>Agaricomycetes</taxon>
        <taxon>Agaricomycetidae</taxon>
        <taxon>Agaricales</taxon>
        <taxon>Agaricineae</taxon>
        <taxon>Strophariaceae</taxon>
        <taxon>Psilocybe</taxon>
    </lineage>
</organism>
<reference evidence="2 3" key="1">
    <citation type="journal article" date="2018" name="Evol. Lett.">
        <title>Horizontal gene cluster transfer increased hallucinogenic mushroom diversity.</title>
        <authorList>
            <person name="Reynolds H.T."/>
            <person name="Vijayakumar V."/>
            <person name="Gluck-Thaler E."/>
            <person name="Korotkin H.B."/>
            <person name="Matheny P.B."/>
            <person name="Slot J.C."/>
        </authorList>
    </citation>
    <scope>NUCLEOTIDE SEQUENCE [LARGE SCALE GENOMIC DNA]</scope>
    <source>
        <strain evidence="2 3">2631</strain>
    </source>
</reference>
<comment type="caution">
    <text evidence="2">The sequence shown here is derived from an EMBL/GenBank/DDBJ whole genome shotgun (WGS) entry which is preliminary data.</text>
</comment>
<evidence type="ECO:0000313" key="2">
    <source>
        <dbReference type="EMBL" id="PPQ92776.1"/>
    </source>
</evidence>
<evidence type="ECO:0000256" key="1">
    <source>
        <dbReference type="SAM" id="MobiDB-lite"/>
    </source>
</evidence>
<name>A0A409XQ01_PSICY</name>
<keyword evidence="3" id="KW-1185">Reference proteome</keyword>
<dbReference type="Proteomes" id="UP000283269">
    <property type="component" value="Unassembled WGS sequence"/>
</dbReference>
<feature type="compositionally biased region" description="Basic residues" evidence="1">
    <location>
        <begin position="171"/>
        <end position="181"/>
    </location>
</feature>
<dbReference type="AlphaFoldDB" id="A0A409XQ01"/>
<gene>
    <name evidence="2" type="ORF">CVT25_003886</name>
</gene>
<feature type="compositionally biased region" description="Basic and acidic residues" evidence="1">
    <location>
        <begin position="161"/>
        <end position="170"/>
    </location>
</feature>
<dbReference type="InParanoid" id="A0A409XQ01"/>
<feature type="region of interest" description="Disordered" evidence="1">
    <location>
        <begin position="147"/>
        <end position="181"/>
    </location>
</feature>
<sequence length="181" mass="20633">MDVHYSPWAGQSHSCSRPRLLGTCQRPHLCGVQAISPFQTHNTYFEKDEIFYKLIVSLARLCVEYLMKKYEIANEMEYFSDPLTVYNSEYSSSGKDHDRILAIIKDTIDVVEKEQPKSETPPVAEPNDEITEGLAVARAPARAREASLAVVSGGAEKKRKREVESNEHVDKKRTKRRSRSF</sequence>
<feature type="region of interest" description="Disordered" evidence="1">
    <location>
        <begin position="112"/>
        <end position="134"/>
    </location>
</feature>